<sequence length="67" mass="7755">MNANFGIFSLKEKVRKKDRKDVLAKNALTTMEEKAKLVNEDFTWLEASDFALQPALPLELRQENTEE</sequence>
<gene>
    <name evidence="1" type="ORF">EVA_14375</name>
</gene>
<comment type="caution">
    <text evidence="1">The sequence shown here is derived from an EMBL/GenBank/DDBJ whole genome shotgun (WGS) entry which is preliminary data.</text>
</comment>
<name>J9FSP1_9ZZZZ</name>
<evidence type="ECO:0000313" key="1">
    <source>
        <dbReference type="EMBL" id="EJW97518.1"/>
    </source>
</evidence>
<dbReference type="EMBL" id="AMCI01004725">
    <property type="protein sequence ID" value="EJW97518.1"/>
    <property type="molecule type" value="Genomic_DNA"/>
</dbReference>
<protein>
    <submittedName>
        <fullName evidence="1">Uncharacterized protein</fullName>
    </submittedName>
</protein>
<proteinExistence type="predicted"/>
<dbReference type="AlphaFoldDB" id="J9FSP1"/>
<accession>J9FSP1</accession>
<organism evidence="1">
    <name type="scientific">gut metagenome</name>
    <dbReference type="NCBI Taxonomy" id="749906"/>
    <lineage>
        <taxon>unclassified sequences</taxon>
        <taxon>metagenomes</taxon>
        <taxon>organismal metagenomes</taxon>
    </lineage>
</organism>
<reference evidence="1" key="1">
    <citation type="journal article" date="2012" name="PLoS ONE">
        <title>Gene sets for utilization of primary and secondary nutrition supplies in the distal gut of endangered iberian lynx.</title>
        <authorList>
            <person name="Alcaide M."/>
            <person name="Messina E."/>
            <person name="Richter M."/>
            <person name="Bargiela R."/>
            <person name="Peplies J."/>
            <person name="Huws S.A."/>
            <person name="Newbold C.J."/>
            <person name="Golyshin P.N."/>
            <person name="Simon M.A."/>
            <person name="Lopez G."/>
            <person name="Yakimov M.M."/>
            <person name="Ferrer M."/>
        </authorList>
    </citation>
    <scope>NUCLEOTIDE SEQUENCE</scope>
</reference>